<dbReference type="Pfam" id="PF13007">
    <property type="entry name" value="LZ_Tnp_IS66"/>
    <property type="match status" value="1"/>
</dbReference>
<dbReference type="EMBL" id="JAALDK010000003">
    <property type="protein sequence ID" value="NUY05492.1"/>
    <property type="molecule type" value="Genomic_DNA"/>
</dbReference>
<feature type="domain" description="Transposase TnpC homeodomain" evidence="2">
    <location>
        <begin position="56"/>
        <end position="129"/>
    </location>
</feature>
<reference evidence="3 4" key="1">
    <citation type="submission" date="2020-02" db="EMBL/GenBank/DDBJ databases">
        <title>Paraburkholderia simonii sp. nov. and Paraburkholderia youngii sp. nov. Brazilian and Mexican Mimosa-associated rhizobia.</title>
        <authorList>
            <person name="Mavima L."/>
            <person name="Beukes C.W."/>
            <person name="Chan W.Y."/>
            <person name="Palmer M."/>
            <person name="De Meyer S.E."/>
            <person name="James E.K."/>
            <person name="Venter S.N."/>
            <person name="Steenkamp E.T."/>
        </authorList>
    </citation>
    <scope>NUCLEOTIDE SEQUENCE [LARGE SCALE GENOMIC DNA]</scope>
    <source>
        <strain evidence="3 4">JPY169</strain>
    </source>
</reference>
<evidence type="ECO:0000313" key="3">
    <source>
        <dbReference type="EMBL" id="NUY05492.1"/>
    </source>
</evidence>
<dbReference type="InterPro" id="IPR024463">
    <property type="entry name" value="Transposase_TnpC_homeodom"/>
</dbReference>
<protein>
    <submittedName>
        <fullName evidence="3">IS66 family transposase</fullName>
    </submittedName>
</protein>
<dbReference type="AlphaFoldDB" id="A0A7Y6N2X2"/>
<gene>
    <name evidence="3" type="ORF">G5S42_38660</name>
</gene>
<organism evidence="3 4">
    <name type="scientific">Paraburkholderia youngii</name>
    <dbReference type="NCBI Taxonomy" id="2782701"/>
    <lineage>
        <taxon>Bacteria</taxon>
        <taxon>Pseudomonadati</taxon>
        <taxon>Pseudomonadota</taxon>
        <taxon>Betaproteobacteria</taxon>
        <taxon>Burkholderiales</taxon>
        <taxon>Burkholderiaceae</taxon>
        <taxon>Paraburkholderia</taxon>
    </lineage>
</organism>
<name>A0A7Y6N2X2_9BURK</name>
<evidence type="ECO:0000313" key="4">
    <source>
        <dbReference type="Proteomes" id="UP000594380"/>
    </source>
</evidence>
<feature type="coiled-coil region" evidence="1">
    <location>
        <begin position="19"/>
        <end position="46"/>
    </location>
</feature>
<sequence>MDLPADLNALSPEQLRALATQLIARVEDRDREIEEKTREVGEKERELRYRQTRIDQLTHEISILRRHQFGRRSEQLSSDQMNLLDEAIDADLAAIEAELEQLQPQAAAEPLPQQPKRAALPAQLPRTEIRHEPQSTVCQCGCERT</sequence>
<proteinExistence type="predicted"/>
<comment type="caution">
    <text evidence="3">The sequence shown here is derived from an EMBL/GenBank/DDBJ whole genome shotgun (WGS) entry which is preliminary data.</text>
</comment>
<dbReference type="Proteomes" id="UP000594380">
    <property type="component" value="Unassembled WGS sequence"/>
</dbReference>
<keyword evidence="1" id="KW-0175">Coiled coil</keyword>
<feature type="non-terminal residue" evidence="3">
    <location>
        <position position="145"/>
    </location>
</feature>
<accession>A0A7Y6N2X2</accession>
<evidence type="ECO:0000256" key="1">
    <source>
        <dbReference type="SAM" id="Coils"/>
    </source>
</evidence>
<evidence type="ECO:0000259" key="2">
    <source>
        <dbReference type="Pfam" id="PF13007"/>
    </source>
</evidence>